<dbReference type="Gene3D" id="3.40.50.200">
    <property type="entry name" value="Peptidase S8/S53 domain"/>
    <property type="match status" value="1"/>
</dbReference>
<feature type="non-terminal residue" evidence="3">
    <location>
        <position position="1"/>
    </location>
</feature>
<feature type="binding site" evidence="1">
    <location>
        <position position="81"/>
    </location>
    <ligand>
        <name>Ca(2+)</name>
        <dbReference type="ChEBI" id="CHEBI:29108"/>
    </ligand>
</feature>
<dbReference type="InterPro" id="IPR050819">
    <property type="entry name" value="Tripeptidyl-peptidase_I"/>
</dbReference>
<feature type="binding site" evidence="1">
    <location>
        <position position="61"/>
    </location>
    <ligand>
        <name>Ca(2+)</name>
        <dbReference type="ChEBI" id="CHEBI:29108"/>
    </ligand>
</feature>
<keyword evidence="4" id="KW-1185">Reference proteome</keyword>
<feature type="binding site" evidence="1">
    <location>
        <position position="79"/>
    </location>
    <ligand>
        <name>Ca(2+)</name>
        <dbReference type="ChEBI" id="CHEBI:29108"/>
    </ligand>
</feature>
<keyword evidence="1" id="KW-0106">Calcium</keyword>
<reference evidence="3 4" key="1">
    <citation type="submission" date="2019-02" db="EMBL/GenBank/DDBJ databases">
        <title>Genome sequencing of the rare red list fungi Dentipellis fragilis.</title>
        <authorList>
            <person name="Buettner E."/>
            <person name="Kellner H."/>
        </authorList>
    </citation>
    <scope>NUCLEOTIDE SEQUENCE [LARGE SCALE GENOMIC DNA]</scope>
    <source>
        <strain evidence="3 4">DSM 105465</strain>
    </source>
</reference>
<name>A0A4Y9XK73_9AGAM</name>
<dbReference type="PANTHER" id="PTHR14218">
    <property type="entry name" value="PROTEASE S8 TRIPEPTIDYL PEPTIDASE I CLN2"/>
    <property type="match status" value="1"/>
</dbReference>
<evidence type="ECO:0000256" key="1">
    <source>
        <dbReference type="PROSITE-ProRule" id="PRU01032"/>
    </source>
</evidence>
<keyword evidence="1" id="KW-0479">Metal-binding</keyword>
<organism evidence="3 4">
    <name type="scientific">Dentipellis fragilis</name>
    <dbReference type="NCBI Taxonomy" id="205917"/>
    <lineage>
        <taxon>Eukaryota</taxon>
        <taxon>Fungi</taxon>
        <taxon>Dikarya</taxon>
        <taxon>Basidiomycota</taxon>
        <taxon>Agaricomycotina</taxon>
        <taxon>Agaricomycetes</taxon>
        <taxon>Russulales</taxon>
        <taxon>Hericiaceae</taxon>
        <taxon>Dentipellis</taxon>
    </lineage>
</organism>
<proteinExistence type="predicted"/>
<dbReference type="InterPro" id="IPR036852">
    <property type="entry name" value="Peptidase_S8/S53_dom_sf"/>
</dbReference>
<dbReference type="STRING" id="205917.A0A4Y9XK73"/>
<sequence>GADMVSVYWGRVTGLGGTSYSAPIIASTVALLNDELIAAGKSTLGFLNPLIYANPDAFSDVARGDNPGCGTNGFSAVEGWDPLSGVGTPIYSALRKAAAQRVSQSLAKCYYAAGSDKTLLDLKRAWIQEGVTARDSDTPRWRAPVDLLARNSIPAAPCSHTSFVTCMLLAMRILPTSIPRPSTVATGSLALANISKATFLIHYATLYAIPVFSLAMLCHASLHSPMHIAINVDRRSTAVKASDSWKWLQWAASEVYEWPAALRPHASACHAEFSDSGD</sequence>
<comment type="cofactor">
    <cofactor evidence="1">
        <name>Ca(2+)</name>
        <dbReference type="ChEBI" id="CHEBI:29108"/>
    </cofactor>
    <text evidence="1">Binds 1 Ca(2+) ion per subunit.</text>
</comment>
<evidence type="ECO:0000259" key="2">
    <source>
        <dbReference type="PROSITE" id="PS51695"/>
    </source>
</evidence>
<dbReference type="OrthoDB" id="409122at2759"/>
<dbReference type="GO" id="GO:0008240">
    <property type="term" value="F:tripeptidyl-peptidase activity"/>
    <property type="evidence" value="ECO:0007669"/>
    <property type="project" value="TreeGrafter"/>
</dbReference>
<gene>
    <name evidence="3" type="ORF">EVG20_g11443</name>
</gene>
<dbReference type="SUPFAM" id="SSF52743">
    <property type="entry name" value="Subtilisin-like"/>
    <property type="match status" value="1"/>
</dbReference>
<dbReference type="AlphaFoldDB" id="A0A4Y9XK73"/>
<dbReference type="InterPro" id="IPR030400">
    <property type="entry name" value="Sedolisin_dom"/>
</dbReference>
<evidence type="ECO:0000313" key="3">
    <source>
        <dbReference type="EMBL" id="TFY50574.1"/>
    </source>
</evidence>
<dbReference type="Proteomes" id="UP000298327">
    <property type="component" value="Unassembled WGS sequence"/>
</dbReference>
<dbReference type="PANTHER" id="PTHR14218:SF19">
    <property type="entry name" value="SERINE PROTEASE AORO, PUTATIVE (AFU_ORTHOLOGUE AFUA_6G10250)-RELATED"/>
    <property type="match status" value="1"/>
</dbReference>
<evidence type="ECO:0000313" key="4">
    <source>
        <dbReference type="Proteomes" id="UP000298327"/>
    </source>
</evidence>
<protein>
    <recommendedName>
        <fullName evidence="2">Peptidase S53 domain-containing protein</fullName>
    </recommendedName>
</protein>
<dbReference type="GO" id="GO:0006508">
    <property type="term" value="P:proteolysis"/>
    <property type="evidence" value="ECO:0007669"/>
    <property type="project" value="InterPro"/>
</dbReference>
<dbReference type="GO" id="GO:0046872">
    <property type="term" value="F:metal ion binding"/>
    <property type="evidence" value="ECO:0007669"/>
    <property type="project" value="UniProtKB-UniRule"/>
</dbReference>
<dbReference type="GO" id="GO:0004252">
    <property type="term" value="F:serine-type endopeptidase activity"/>
    <property type="evidence" value="ECO:0007669"/>
    <property type="project" value="InterPro"/>
</dbReference>
<comment type="caution">
    <text evidence="3">The sequence shown here is derived from an EMBL/GenBank/DDBJ whole genome shotgun (WGS) entry which is preliminary data.</text>
</comment>
<accession>A0A4Y9XK73</accession>
<comment type="caution">
    <text evidence="1">Lacks conserved residue(s) required for the propagation of feature annotation.</text>
</comment>
<dbReference type="EMBL" id="SEOQ01001777">
    <property type="protein sequence ID" value="TFY50574.1"/>
    <property type="molecule type" value="Genomic_DNA"/>
</dbReference>
<dbReference type="PROSITE" id="PS51695">
    <property type="entry name" value="SEDOLISIN"/>
    <property type="match status" value="1"/>
</dbReference>
<feature type="domain" description="Peptidase S53" evidence="2">
    <location>
        <begin position="1"/>
        <end position="101"/>
    </location>
</feature>
<feature type="binding site" evidence="1">
    <location>
        <position position="60"/>
    </location>
    <ligand>
        <name>Ca(2+)</name>
        <dbReference type="ChEBI" id="CHEBI:29108"/>
    </ligand>
</feature>